<comment type="caution">
    <text evidence="9">The sequence shown here is derived from an EMBL/GenBank/DDBJ whole genome shotgun (WGS) entry which is preliminary data.</text>
</comment>
<evidence type="ECO:0000256" key="4">
    <source>
        <dbReference type="ARBA" id="ARBA00022544"/>
    </source>
</evidence>
<dbReference type="EMBL" id="CAJVAS010000001">
    <property type="protein sequence ID" value="CAG7600498.1"/>
    <property type="molecule type" value="Genomic_DNA"/>
</dbReference>
<feature type="transmembrane region" description="Helical" evidence="8">
    <location>
        <begin position="332"/>
        <end position="354"/>
    </location>
</feature>
<feature type="transmembrane region" description="Helical" evidence="8">
    <location>
        <begin position="38"/>
        <end position="59"/>
    </location>
</feature>
<organism evidence="9 10">
    <name type="scientific">Paenibacillus solanacearum</name>
    <dbReference type="NCBI Taxonomy" id="2048548"/>
    <lineage>
        <taxon>Bacteria</taxon>
        <taxon>Bacillati</taxon>
        <taxon>Bacillota</taxon>
        <taxon>Bacilli</taxon>
        <taxon>Bacillales</taxon>
        <taxon>Paenibacillaceae</taxon>
        <taxon>Paenibacillus</taxon>
    </lineage>
</organism>
<evidence type="ECO:0000256" key="3">
    <source>
        <dbReference type="ARBA" id="ARBA00022448"/>
    </source>
</evidence>
<feature type="transmembrane region" description="Helical" evidence="8">
    <location>
        <begin position="267"/>
        <end position="291"/>
    </location>
</feature>
<dbReference type="GO" id="GO:0016020">
    <property type="term" value="C:membrane"/>
    <property type="evidence" value="ECO:0007669"/>
    <property type="project" value="UniProtKB-SubCell"/>
</dbReference>
<sequence>MQREITAWQFYILTFGLTVGTSILVTPAGLAHSAREDAWIASLCSILFNLLMVVLYLALSRLYPGKTIFGMLESGFGKWLGKAVAMLYLFYFLILTGTLLGNLGFFITSEMMTETPIEAIQILFLIAAAMCVRLGIVILARMGELMFPLVVSLFLILVLALLPQIDWDYIRPMLEDGWTPVMKAGFHSAMFQELVVLLTVLPLVKRGPAVDRAYLGGAMTGGAVLAIVVLLSVLIMGIEQTENSSFPAFALAKMINVGNFFQRVEGIFITIWVLTFFIKISLLIISLLWGLQAVFGLKGHLPLVYPVMVLIIIVAWNTYINTVYINEIIAKVWSGFSMLYLLFFPLCLYAVGLVKKSFSHK</sequence>
<evidence type="ECO:0000313" key="9">
    <source>
        <dbReference type="EMBL" id="CAG7600498.1"/>
    </source>
</evidence>
<protein>
    <submittedName>
        <fullName evidence="9">Spore germination protein YndE</fullName>
    </submittedName>
</protein>
<dbReference type="AlphaFoldDB" id="A0A916JTU3"/>
<dbReference type="PANTHER" id="PTHR34975">
    <property type="entry name" value="SPORE GERMINATION PROTEIN A2"/>
    <property type="match status" value="1"/>
</dbReference>
<comment type="similarity">
    <text evidence="2">Belongs to the amino acid-polyamine-organocation (APC) superfamily. Spore germination protein (SGP) (TC 2.A.3.9) family.</text>
</comment>
<evidence type="ECO:0000256" key="7">
    <source>
        <dbReference type="ARBA" id="ARBA00023136"/>
    </source>
</evidence>
<keyword evidence="5 8" id="KW-0812">Transmembrane</keyword>
<feature type="transmembrane region" description="Helical" evidence="8">
    <location>
        <begin position="303"/>
        <end position="320"/>
    </location>
</feature>
<dbReference type="NCBIfam" id="TIGR00912">
    <property type="entry name" value="2A0309"/>
    <property type="match status" value="1"/>
</dbReference>
<name>A0A916JTU3_9BACL</name>
<evidence type="ECO:0000256" key="6">
    <source>
        <dbReference type="ARBA" id="ARBA00022989"/>
    </source>
</evidence>
<dbReference type="Pfam" id="PF03845">
    <property type="entry name" value="Spore_permease"/>
    <property type="match status" value="1"/>
</dbReference>
<dbReference type="GO" id="GO:0009847">
    <property type="term" value="P:spore germination"/>
    <property type="evidence" value="ECO:0007669"/>
    <property type="project" value="InterPro"/>
</dbReference>
<keyword evidence="6 8" id="KW-1133">Transmembrane helix</keyword>
<gene>
    <name evidence="9" type="primary">yndE_2</name>
    <name evidence="9" type="ORF">PAESOLCIP111_00402</name>
</gene>
<feature type="transmembrane region" description="Helical" evidence="8">
    <location>
        <begin position="12"/>
        <end position="32"/>
    </location>
</feature>
<evidence type="ECO:0000256" key="2">
    <source>
        <dbReference type="ARBA" id="ARBA00007998"/>
    </source>
</evidence>
<reference evidence="9" key="1">
    <citation type="submission" date="2021-06" db="EMBL/GenBank/DDBJ databases">
        <authorList>
            <person name="Criscuolo A."/>
        </authorList>
    </citation>
    <scope>NUCLEOTIDE SEQUENCE</scope>
    <source>
        <strain evidence="9">CIP111600</strain>
    </source>
</reference>
<keyword evidence="7 8" id="KW-0472">Membrane</keyword>
<feature type="transmembrane region" description="Helical" evidence="8">
    <location>
        <begin position="119"/>
        <end position="140"/>
    </location>
</feature>
<evidence type="ECO:0000256" key="1">
    <source>
        <dbReference type="ARBA" id="ARBA00004141"/>
    </source>
</evidence>
<proteinExistence type="inferred from homology"/>
<feature type="transmembrane region" description="Helical" evidence="8">
    <location>
        <begin position="216"/>
        <end position="238"/>
    </location>
</feature>
<evidence type="ECO:0000256" key="8">
    <source>
        <dbReference type="SAM" id="Phobius"/>
    </source>
</evidence>
<evidence type="ECO:0000313" key="10">
    <source>
        <dbReference type="Proteomes" id="UP000693672"/>
    </source>
</evidence>
<dbReference type="Proteomes" id="UP000693672">
    <property type="component" value="Unassembled WGS sequence"/>
</dbReference>
<accession>A0A916JTU3</accession>
<dbReference type="InterPro" id="IPR004761">
    <property type="entry name" value="Spore_GerAB"/>
</dbReference>
<keyword evidence="10" id="KW-1185">Reference proteome</keyword>
<keyword evidence="3" id="KW-0813">Transport</keyword>
<dbReference type="PANTHER" id="PTHR34975:SF2">
    <property type="entry name" value="SPORE GERMINATION PROTEIN A2"/>
    <property type="match status" value="1"/>
</dbReference>
<evidence type="ECO:0000256" key="5">
    <source>
        <dbReference type="ARBA" id="ARBA00022692"/>
    </source>
</evidence>
<feature type="transmembrane region" description="Helical" evidence="8">
    <location>
        <begin position="147"/>
        <end position="165"/>
    </location>
</feature>
<comment type="subcellular location">
    <subcellularLocation>
        <location evidence="1">Membrane</location>
        <topology evidence="1">Multi-pass membrane protein</topology>
    </subcellularLocation>
</comment>
<dbReference type="RefSeq" id="WP_218090211.1">
    <property type="nucleotide sequence ID" value="NZ_CAJVAS010000001.1"/>
</dbReference>
<keyword evidence="4" id="KW-0309">Germination</keyword>
<feature type="transmembrane region" description="Helical" evidence="8">
    <location>
        <begin position="79"/>
        <end position="107"/>
    </location>
</feature>